<evidence type="ECO:0000256" key="7">
    <source>
        <dbReference type="ARBA" id="ARBA00022989"/>
    </source>
</evidence>
<keyword evidence="4" id="KW-1003">Cell membrane</keyword>
<evidence type="ECO:0000256" key="2">
    <source>
        <dbReference type="ARBA" id="ARBA00007783"/>
    </source>
</evidence>
<feature type="transmembrane region" description="Helical" evidence="10">
    <location>
        <begin position="190"/>
        <end position="208"/>
    </location>
</feature>
<keyword evidence="7 10" id="KW-1133">Transmembrane helix</keyword>
<dbReference type="Proteomes" id="UP000727456">
    <property type="component" value="Unassembled WGS sequence"/>
</dbReference>
<organism evidence="12 13">
    <name type="scientific">Sphingomonas vulcanisoli</name>
    <dbReference type="NCBI Taxonomy" id="1658060"/>
    <lineage>
        <taxon>Bacteria</taxon>
        <taxon>Pseudomonadati</taxon>
        <taxon>Pseudomonadota</taxon>
        <taxon>Alphaproteobacteria</taxon>
        <taxon>Sphingomonadales</taxon>
        <taxon>Sphingomonadaceae</taxon>
        <taxon>Sphingomonas</taxon>
    </lineage>
</organism>
<dbReference type="EMBL" id="JAAOZC010000011">
    <property type="protein sequence ID" value="NIJ09439.1"/>
    <property type="molecule type" value="Genomic_DNA"/>
</dbReference>
<comment type="similarity">
    <text evidence="2">Belongs to the ABC-2 integral membrane protein family.</text>
</comment>
<accession>A0ABX0TYZ9</accession>
<evidence type="ECO:0000259" key="11">
    <source>
        <dbReference type="Pfam" id="PF01061"/>
    </source>
</evidence>
<evidence type="ECO:0000256" key="3">
    <source>
        <dbReference type="ARBA" id="ARBA00022448"/>
    </source>
</evidence>
<evidence type="ECO:0000256" key="5">
    <source>
        <dbReference type="ARBA" id="ARBA00022597"/>
    </source>
</evidence>
<feature type="transmembrane region" description="Helical" evidence="10">
    <location>
        <begin position="43"/>
        <end position="62"/>
    </location>
</feature>
<keyword evidence="5" id="KW-0762">Sugar transport</keyword>
<dbReference type="PRINTS" id="PR00164">
    <property type="entry name" value="ABC2TRNSPORT"/>
</dbReference>
<evidence type="ECO:0000256" key="6">
    <source>
        <dbReference type="ARBA" id="ARBA00022692"/>
    </source>
</evidence>
<gene>
    <name evidence="12" type="ORF">FHS31_003071</name>
</gene>
<evidence type="ECO:0000256" key="4">
    <source>
        <dbReference type="ARBA" id="ARBA00022475"/>
    </source>
</evidence>
<keyword evidence="6 10" id="KW-0812">Transmembrane</keyword>
<protein>
    <submittedName>
        <fullName evidence="12">Capsular polysaccharide transport system permease protein</fullName>
    </submittedName>
</protein>
<keyword evidence="8" id="KW-0625">Polysaccharide transport</keyword>
<dbReference type="InterPro" id="IPR013525">
    <property type="entry name" value="ABC2_TM"/>
</dbReference>
<name>A0ABX0TYZ9_9SPHN</name>
<keyword evidence="9 10" id="KW-0472">Membrane</keyword>
<feature type="transmembrane region" description="Helical" evidence="10">
    <location>
        <begin position="115"/>
        <end position="142"/>
    </location>
</feature>
<sequence>MTAFTPTQVPSRNNLWTGFVVQCRVIGALILRELHTRYGRENIGYLWLVAEPMLLASVIGSLHMTGHTEYGSDIHPLPFTIVGYTTFIQFRGIVNRSEGAVEANAPLLYHRMVSIFDIVMSRALIEAAGCLIAYLLLMTFLIGIGLANFPARPIYYMLALLFMFWVSLIHSLIIAAISHENRTVGRLVHPYTYFMIPLSGAFFQMSWISEPYRSWLGWFPLTHILEMARYGQFHSANLKYVNIGYLTAVCLVGTWVGLTAVKLLRNRIHLS</sequence>
<dbReference type="RefSeq" id="WP_167075066.1">
    <property type="nucleotide sequence ID" value="NZ_JAAOZC010000011.1"/>
</dbReference>
<feature type="transmembrane region" description="Helical" evidence="10">
    <location>
        <begin position="15"/>
        <end position="31"/>
    </location>
</feature>
<keyword evidence="13" id="KW-1185">Reference proteome</keyword>
<dbReference type="Pfam" id="PF01061">
    <property type="entry name" value="ABC2_membrane"/>
    <property type="match status" value="1"/>
</dbReference>
<evidence type="ECO:0000256" key="1">
    <source>
        <dbReference type="ARBA" id="ARBA00004651"/>
    </source>
</evidence>
<comment type="subcellular location">
    <subcellularLocation>
        <location evidence="1">Cell membrane</location>
        <topology evidence="1">Multi-pass membrane protein</topology>
    </subcellularLocation>
</comment>
<evidence type="ECO:0000256" key="8">
    <source>
        <dbReference type="ARBA" id="ARBA00023047"/>
    </source>
</evidence>
<evidence type="ECO:0000313" key="13">
    <source>
        <dbReference type="Proteomes" id="UP000727456"/>
    </source>
</evidence>
<feature type="transmembrane region" description="Helical" evidence="10">
    <location>
        <begin position="74"/>
        <end position="94"/>
    </location>
</feature>
<feature type="transmembrane region" description="Helical" evidence="10">
    <location>
        <begin position="154"/>
        <end position="178"/>
    </location>
</feature>
<dbReference type="PANTHER" id="PTHR30413">
    <property type="entry name" value="INNER MEMBRANE TRANSPORT PERMEASE"/>
    <property type="match status" value="1"/>
</dbReference>
<proteinExistence type="inferred from homology"/>
<keyword evidence="3" id="KW-0813">Transport</keyword>
<dbReference type="PANTHER" id="PTHR30413:SF10">
    <property type="entry name" value="CAPSULE POLYSACCHARIDE EXPORT INNER-MEMBRANE PROTEIN CTRC"/>
    <property type="match status" value="1"/>
</dbReference>
<comment type="caution">
    <text evidence="12">The sequence shown here is derived from an EMBL/GenBank/DDBJ whole genome shotgun (WGS) entry which is preliminary data.</text>
</comment>
<evidence type="ECO:0000256" key="10">
    <source>
        <dbReference type="SAM" id="Phobius"/>
    </source>
</evidence>
<feature type="transmembrane region" description="Helical" evidence="10">
    <location>
        <begin position="243"/>
        <end position="264"/>
    </location>
</feature>
<dbReference type="InterPro" id="IPR000412">
    <property type="entry name" value="ABC_2_transport"/>
</dbReference>
<evidence type="ECO:0000256" key="9">
    <source>
        <dbReference type="ARBA" id="ARBA00023136"/>
    </source>
</evidence>
<reference evidence="12 13" key="1">
    <citation type="submission" date="2020-03" db="EMBL/GenBank/DDBJ databases">
        <title>Genomic Encyclopedia of Type Strains, Phase III (KMG-III): the genomes of soil and plant-associated and newly described type strains.</title>
        <authorList>
            <person name="Whitman W."/>
        </authorList>
    </citation>
    <scope>NUCLEOTIDE SEQUENCE [LARGE SCALE GENOMIC DNA]</scope>
    <source>
        <strain evidence="12 13">CECT 8804</strain>
    </source>
</reference>
<evidence type="ECO:0000313" key="12">
    <source>
        <dbReference type="EMBL" id="NIJ09439.1"/>
    </source>
</evidence>
<feature type="domain" description="ABC-2 type transporter transmembrane" evidence="11">
    <location>
        <begin position="26"/>
        <end position="233"/>
    </location>
</feature>